<reference evidence="5" key="1">
    <citation type="submission" date="2021-01" db="EMBL/GenBank/DDBJ databases">
        <authorList>
            <person name="Kaushik A."/>
        </authorList>
    </citation>
    <scope>NUCLEOTIDE SEQUENCE</scope>
    <source>
        <strain evidence="5">AG1-1C</strain>
    </source>
</reference>
<dbReference type="SUPFAM" id="SSF52129">
    <property type="entry name" value="Caspase-like"/>
    <property type="match status" value="1"/>
</dbReference>
<evidence type="ECO:0000256" key="3">
    <source>
        <dbReference type="ARBA" id="ARBA00022807"/>
    </source>
</evidence>
<dbReference type="Pfam" id="PF00656">
    <property type="entry name" value="Peptidase_C14"/>
    <property type="match status" value="2"/>
</dbReference>
<name>A0A8H3GBW6_9AGAM</name>
<keyword evidence="3" id="KW-0788">Thiol protease</keyword>
<organism evidence="5 6">
    <name type="scientific">Rhizoctonia solani</name>
    <dbReference type="NCBI Taxonomy" id="456999"/>
    <lineage>
        <taxon>Eukaryota</taxon>
        <taxon>Fungi</taxon>
        <taxon>Dikarya</taxon>
        <taxon>Basidiomycota</taxon>
        <taxon>Agaricomycotina</taxon>
        <taxon>Agaricomycetes</taxon>
        <taxon>Cantharellales</taxon>
        <taxon>Ceratobasidiaceae</taxon>
        <taxon>Rhizoctonia</taxon>
    </lineage>
</organism>
<dbReference type="InterPro" id="IPR029030">
    <property type="entry name" value="Caspase-like_dom_sf"/>
</dbReference>
<gene>
    <name evidence="5" type="ORF">RDB_LOCUS133187</name>
</gene>
<keyword evidence="2" id="KW-0053">Apoptosis</keyword>
<accession>A0A8H3GBW6</accession>
<dbReference type="GO" id="GO:0006508">
    <property type="term" value="P:proteolysis"/>
    <property type="evidence" value="ECO:0007669"/>
    <property type="project" value="InterPro"/>
</dbReference>
<feature type="domain" description="Peptidase C14 caspase" evidence="4">
    <location>
        <begin position="827"/>
        <end position="1096"/>
    </location>
</feature>
<keyword evidence="3" id="KW-0378">Hydrolase</keyword>
<dbReference type="GO" id="GO:0006915">
    <property type="term" value="P:apoptotic process"/>
    <property type="evidence" value="ECO:0007669"/>
    <property type="project" value="UniProtKB-KW"/>
</dbReference>
<dbReference type="Gene3D" id="3.40.50.1460">
    <property type="match status" value="2"/>
</dbReference>
<feature type="domain" description="Peptidase C14 caspase" evidence="4">
    <location>
        <begin position="43"/>
        <end position="291"/>
    </location>
</feature>
<dbReference type="GO" id="GO:0005737">
    <property type="term" value="C:cytoplasm"/>
    <property type="evidence" value="ECO:0007669"/>
    <property type="project" value="TreeGrafter"/>
</dbReference>
<dbReference type="EMBL" id="CAJMWS010000418">
    <property type="protein sequence ID" value="CAE6442942.1"/>
    <property type="molecule type" value="Genomic_DNA"/>
</dbReference>
<dbReference type="PANTHER" id="PTHR48104">
    <property type="entry name" value="METACASPASE-4"/>
    <property type="match status" value="1"/>
</dbReference>
<dbReference type="PANTHER" id="PTHR48104:SF30">
    <property type="entry name" value="METACASPASE-1"/>
    <property type="match status" value="1"/>
</dbReference>
<comment type="similarity">
    <text evidence="1">Belongs to the peptidase C14B family.</text>
</comment>
<evidence type="ECO:0000256" key="2">
    <source>
        <dbReference type="ARBA" id="ARBA00022703"/>
    </source>
</evidence>
<evidence type="ECO:0000313" key="6">
    <source>
        <dbReference type="Proteomes" id="UP000663846"/>
    </source>
</evidence>
<keyword evidence="3" id="KW-0645">Protease</keyword>
<sequence length="1675" mass="183600">MISQRRRFSALAALEKLTGETSPQESSQFAPASLNRPTKSNIHALVIGINQYLHHTRLRGAVNDANIFKSYLLNDLIVPEIQITTLFDAQATRAGIIHAFQNFATDPKIKPNDPIVIYYAGHGAEIQPPPNRRAAHGSLIQCLVPQDAGNKDLSTPGIPPIPDFTINSLLKRIANAKGNNISVIFDSCHSASITRTGRGRGSRAVPWLCFPSLPDNIDSELAIDESTCRLRDPEDDITIQGMQSHVLLAACSSKGLAYEDLDTLPHHGYFTTALLKILRSVGSTRLTYKSCIQRLPKIEASCPQDPVCEGINIDRMFFNAMVAGPDNSFILLEEKDTAIYLQAGSAHGITPGCLFAIHADLVLDHANPSLGTMVVDQVTPFQSLLKPLDKALSSAIPNPAYGRQIGTGNEHALDIYISPEFEKVAPPDSRWKIAFSGGENNVVLRLVERELAALIIDVDANESATFTFPRLEPAVKNGLSTLRRTVPVHFQSVYRVISAAARFIWHLERFPQPRPFQKSVKMEFYKLKESGRDEETGSPVLDIDGSNLNFGGFASVEINSKDRYAFRILNTSSRDLYAYLFYFSLTTLAISPRFLQVVGKGQVDPSLPKGGNLTLGYGPGGVQPFQFNLGPGDLFDVGVYKLFLSTSPIDLSSVEQGIPFGIEPRRLVRENEAKHKFGALEVGIWDAITMELKLSRPVKVQNSGGELEILSVMSPLGVPEAGAPGGISLLTGLNPEQHTLVSRAFAVSDDYKFLTKYDMRVESGGIQFPTPGITVISSLPSRRPDAQANFYNLCTKLHNSDDIIPSFEEHSKAGVITRSNSVKPPLHALIIGINKYKSYVHLAAAVPDALSFQQYLTDELLVPKAQIRTILDDEAKRGDIIGAFQDLANEDNGIKHGEAIVIYYAGYGSEVQPPPDQTLNNSLVQCIIPQDVSLTDGILPIPEFTIGALVYKIAREKGNNITLIFDCGYSTSGSSDKAPPGARSIDKRLLPPLPAFSDYSIIQGSLSGSDIVDPFSLGWFLQGMDTNAMDAYVFIAACGPQETALEDPNAGRGHFSMALLYLLKSVEVDSLTYKDLIRRIPALKTNQSQNPVCEGRHIVRMLFNGQVQGARTNFIVIEPKQGRFYLQAGLVQGITPGSTYAIHPGDGFGPFEQTIGTIEVDRVDPFTARVKDDSGLHALCYGRQVGYGPEQALDVYVSETFVKSAEPSDIWPRAFSVGEGDLVLRPASPELAQVVLSIGKKNETTFTLTNPISVKHCIQTLPPPGRPPIPPSAPDVIPILRTLAKWNWYLRHVPTPRPFQAFIDMEFYKLQPTEDPTDQGGSILRPEGENLAVGGEANVVASPVDLYGVRVLNRSSVDLYVYLYEFSLTSLAIKHKTFCGTGPSAQGLLLPQSRFVTFGYGSDEQIPFTFSLGEDQYANATILKLFVSTHPADFDGIEQESPFEMNGTLPDNGAKGLFGRETIWDAVDMSIVYRRMRERDEIIIEPFSGLIIGPAPGSAINPVSDVDPWANWAPQHGITLSTSDTAPIPSNGGLFTGRSSRPLQVQPRTTGVTSRLWFRTPALTRELLSSVQCMRLRTSGYEIRLSETTSNATGAYFTISVIGSNGFRKHSENKREMTYHSHSTPADTEWVDGTAFEESHELWRDLEVGDCFEVSVCAQGDGWIYEASMGNLIFW</sequence>
<dbReference type="GO" id="GO:0004197">
    <property type="term" value="F:cysteine-type endopeptidase activity"/>
    <property type="evidence" value="ECO:0007669"/>
    <property type="project" value="InterPro"/>
</dbReference>
<proteinExistence type="inferred from homology"/>
<dbReference type="InterPro" id="IPR050452">
    <property type="entry name" value="Metacaspase"/>
</dbReference>
<evidence type="ECO:0000256" key="1">
    <source>
        <dbReference type="ARBA" id="ARBA00009005"/>
    </source>
</evidence>
<protein>
    <recommendedName>
        <fullName evidence="4">Peptidase C14 caspase domain-containing protein</fullName>
    </recommendedName>
</protein>
<comment type="caution">
    <text evidence="5">The sequence shown here is derived from an EMBL/GenBank/DDBJ whole genome shotgun (WGS) entry which is preliminary data.</text>
</comment>
<evidence type="ECO:0000259" key="4">
    <source>
        <dbReference type="Pfam" id="PF00656"/>
    </source>
</evidence>
<dbReference type="InterPro" id="IPR011600">
    <property type="entry name" value="Pept_C14_caspase"/>
</dbReference>
<dbReference type="Proteomes" id="UP000663846">
    <property type="component" value="Unassembled WGS sequence"/>
</dbReference>
<evidence type="ECO:0000313" key="5">
    <source>
        <dbReference type="EMBL" id="CAE6442942.1"/>
    </source>
</evidence>